<keyword evidence="2" id="KW-1185">Reference proteome</keyword>
<dbReference type="HOGENOM" id="CLU_058196_0_0_0"/>
<evidence type="ECO:0000313" key="2">
    <source>
        <dbReference type="Proteomes" id="UP000032809"/>
    </source>
</evidence>
<dbReference type="AlphaFoldDB" id="A0A0C7NJ79"/>
<reference evidence="2" key="1">
    <citation type="submission" date="2014-11" db="EMBL/GenBank/DDBJ databases">
        <authorList>
            <person name="Wibberg D."/>
        </authorList>
    </citation>
    <scope>NUCLEOTIDE SEQUENCE [LARGE SCALE GENOMIC DNA]</scope>
    <source>
        <strain evidence="2">L3</strain>
    </source>
</reference>
<dbReference type="PATRIC" id="fig|1006576.9.peg.666"/>
<dbReference type="InterPro" id="IPR007487">
    <property type="entry name" value="ABC_transpt-TYRBP-like"/>
</dbReference>
<dbReference type="PANTHER" id="PTHR35271">
    <property type="entry name" value="ABC TRANSPORTER, SUBSTRATE-BINDING LIPOPROTEIN-RELATED"/>
    <property type="match status" value="1"/>
</dbReference>
<dbReference type="EMBL" id="LN824141">
    <property type="protein sequence ID" value="CEP77996.1"/>
    <property type="molecule type" value="Genomic_DNA"/>
</dbReference>
<dbReference type="Gene3D" id="3.40.50.2300">
    <property type="match status" value="2"/>
</dbReference>
<evidence type="ECO:0000313" key="1">
    <source>
        <dbReference type="EMBL" id="CEP77996.1"/>
    </source>
</evidence>
<accession>A0A0C7NJ79</accession>
<dbReference type="SUPFAM" id="SSF53822">
    <property type="entry name" value="Periplasmic binding protein-like I"/>
    <property type="match status" value="1"/>
</dbReference>
<dbReference type="PANTHER" id="PTHR35271:SF1">
    <property type="entry name" value="ABC TRANSPORTER, SUBSTRATE-BINDING LIPOPROTEIN"/>
    <property type="match status" value="1"/>
</dbReference>
<dbReference type="Proteomes" id="UP000032809">
    <property type="component" value="Chromosome I"/>
</dbReference>
<proteinExistence type="predicted"/>
<dbReference type="Pfam" id="PF04392">
    <property type="entry name" value="ABC_sub_bind"/>
    <property type="match status" value="1"/>
</dbReference>
<gene>
    <name evidence="1" type="ORF">DTL3_0686</name>
</gene>
<dbReference type="STRING" id="1006576.DTL3_0686"/>
<organism evidence="1 2">
    <name type="scientific">Defluviitoga tunisiensis</name>
    <dbReference type="NCBI Taxonomy" id="1006576"/>
    <lineage>
        <taxon>Bacteria</taxon>
        <taxon>Thermotogati</taxon>
        <taxon>Thermotogota</taxon>
        <taxon>Thermotogae</taxon>
        <taxon>Petrotogales</taxon>
        <taxon>Petrotogaceae</taxon>
        <taxon>Defluviitoga</taxon>
    </lineage>
</organism>
<sequence>MKRLVLTLLLVSLFTLTFAVVKVGITQIVEHPALNKIYEGIVDVLNSSGLDVEIEYQNAQNVFQNAIAIAKKLKTDVDIIVAIATPSAQAAATEIKDKPVVFSAVTDPISAGLIPKFGKNSGNVVGISDMVPVETHVKLIKTIFPNAKNLAVLYNPGEANSVFIAQETKKYGSQIGLNVIEITGTSANELVTSLHANANRIDVAYLSTDNLVASSSEILGQVFEKLAIPVVGGDIDIARNTSVLGFGFDYYQLGVETGQIVLDLINGKKPSEIESRIVSANALSFYINLDRAKKLNITIPQEFLEIADEVVGG</sequence>
<dbReference type="KEGG" id="dtn:DTL3_0686"/>
<dbReference type="RefSeq" id="WP_045087531.1">
    <property type="nucleotide sequence ID" value="NZ_LN824141.1"/>
</dbReference>
<dbReference type="CDD" id="cd06325">
    <property type="entry name" value="PBP1_ABC_unchar_transporter"/>
    <property type="match status" value="1"/>
</dbReference>
<name>A0A0C7NJ79_DEFTU</name>
<protein>
    <submittedName>
        <fullName evidence="1">Type I periplasmic ligand-binding domain of uncharacterized ABC-type transport systems</fullName>
    </submittedName>
</protein>
<dbReference type="OrthoDB" id="9776955at2"/>
<dbReference type="InterPro" id="IPR028082">
    <property type="entry name" value="Peripla_BP_I"/>
</dbReference>